<gene>
    <name evidence="2" type="ORF">RDB_LOCUS164837</name>
</gene>
<sequence length="579" mass="64664">MEARYSKLSDPPHEFKSYHSFDTDVISQDGAGTTWKRPSMVSWFFTVWPLALHCLLSLGAAGLVLLYVQDCHFNVTERTPAVDVVEGKQRAPFNLLQSDVVTILSSIIVVLRCELMAWGTPLIWRVAVFLMERRGLSRRNLRTLLDYGVLVPGAYSSDFSSIIIGLLLLAVIAANFASPILTGSISWVPSNQLARGLSTSPVRFEDIEDGIRTKQKSYYFDPNFAYVRQDFVFKSIGGVGLAWGRDSEPGVLKRVSSTIEALAINSTVENVTLPYFQVHSIQWIQNHDDIPAFRDNRTDAVLEPYSNSSPISGTPLPFGYALLVPNTTTNWSSDPMESTIIRDTRLLAMYYRYDSDTDLKSQALTPSMPPNTYARHIQSYFYAYAWVTFSAGVGRCKEHSCIVSSPSTIRNNTPVDMEPHQLTFQALALAPVVGLHLVGLNTSLPLSWNNIDSYVEAVLVRSYSGAWDALNSRMWTQSAYSAYHPSFPGLLALVDQRRVYAWLGLQLLVTFLGVIFLIIQSNCSKYALVGDTTLTAFYVDTTMIPRSGKDAVYKGEGVLKVEPRGGRLRVKLERPDWDL</sequence>
<evidence type="ECO:0000313" key="2">
    <source>
        <dbReference type="EMBL" id="CAE6526224.1"/>
    </source>
</evidence>
<keyword evidence="1" id="KW-0472">Membrane</keyword>
<dbReference type="EMBL" id="CAJMWY010004274">
    <property type="protein sequence ID" value="CAE6526224.1"/>
    <property type="molecule type" value="Genomic_DNA"/>
</dbReference>
<feature type="transmembrane region" description="Helical" evidence="1">
    <location>
        <begin position="144"/>
        <end position="172"/>
    </location>
</feature>
<feature type="transmembrane region" description="Helical" evidence="1">
    <location>
        <begin position="100"/>
        <end position="124"/>
    </location>
</feature>
<keyword evidence="1" id="KW-1133">Transmembrane helix</keyword>
<evidence type="ECO:0000256" key="1">
    <source>
        <dbReference type="SAM" id="Phobius"/>
    </source>
</evidence>
<proteinExistence type="predicted"/>
<accession>A0A8H3DDS2</accession>
<dbReference type="AlphaFoldDB" id="A0A8H3DDS2"/>
<protein>
    <recommendedName>
        <fullName evidence="4">Transmembrane protein</fullName>
    </recommendedName>
</protein>
<evidence type="ECO:0008006" key="4">
    <source>
        <dbReference type="Google" id="ProtNLM"/>
    </source>
</evidence>
<evidence type="ECO:0000313" key="3">
    <source>
        <dbReference type="Proteomes" id="UP000663861"/>
    </source>
</evidence>
<name>A0A8H3DDS2_9AGAM</name>
<organism evidence="2 3">
    <name type="scientific">Rhizoctonia solani</name>
    <dbReference type="NCBI Taxonomy" id="456999"/>
    <lineage>
        <taxon>Eukaryota</taxon>
        <taxon>Fungi</taxon>
        <taxon>Dikarya</taxon>
        <taxon>Basidiomycota</taxon>
        <taxon>Agaricomycotina</taxon>
        <taxon>Agaricomycetes</taxon>
        <taxon>Cantharellales</taxon>
        <taxon>Ceratobasidiaceae</taxon>
        <taxon>Rhizoctonia</taxon>
    </lineage>
</organism>
<feature type="transmembrane region" description="Helical" evidence="1">
    <location>
        <begin position="43"/>
        <end position="68"/>
    </location>
</feature>
<dbReference type="Proteomes" id="UP000663861">
    <property type="component" value="Unassembled WGS sequence"/>
</dbReference>
<keyword evidence="1" id="KW-0812">Transmembrane</keyword>
<comment type="caution">
    <text evidence="2">The sequence shown here is derived from an EMBL/GenBank/DDBJ whole genome shotgun (WGS) entry which is preliminary data.</text>
</comment>
<feature type="transmembrane region" description="Helical" evidence="1">
    <location>
        <begin position="499"/>
        <end position="519"/>
    </location>
</feature>
<reference evidence="2" key="1">
    <citation type="submission" date="2021-01" db="EMBL/GenBank/DDBJ databases">
        <authorList>
            <person name="Kaushik A."/>
        </authorList>
    </citation>
    <scope>NUCLEOTIDE SEQUENCE</scope>
    <source>
        <strain evidence="2">AG4-RS23</strain>
    </source>
</reference>